<dbReference type="InterPro" id="IPR011041">
    <property type="entry name" value="Quinoprot_gluc/sorb_DH_b-prop"/>
</dbReference>
<dbReference type="PROSITE" id="PS51257">
    <property type="entry name" value="PROKAR_LIPOPROTEIN"/>
    <property type="match status" value="1"/>
</dbReference>
<dbReference type="Pfam" id="PF22807">
    <property type="entry name" value="TrAA12"/>
    <property type="match status" value="2"/>
</dbReference>
<evidence type="ECO:0000313" key="4">
    <source>
        <dbReference type="Proteomes" id="UP000198462"/>
    </source>
</evidence>
<dbReference type="SUPFAM" id="SSF50952">
    <property type="entry name" value="Soluble quinoprotein glucose dehydrogenase"/>
    <property type="match status" value="1"/>
</dbReference>
<protein>
    <submittedName>
        <fullName evidence="3">Sorbosone dehydrogenase</fullName>
    </submittedName>
</protein>
<keyword evidence="1" id="KW-0732">Signal</keyword>
<name>A0A219B2V7_9SPHN</name>
<feature type="chain" id="PRO_5012148997" evidence="1">
    <location>
        <begin position="22"/>
        <end position="429"/>
    </location>
</feature>
<evidence type="ECO:0000313" key="3">
    <source>
        <dbReference type="EMBL" id="OWV32641.1"/>
    </source>
</evidence>
<organism evidence="3 4">
    <name type="scientific">Pacificimonas flava</name>
    <dbReference type="NCBI Taxonomy" id="1234595"/>
    <lineage>
        <taxon>Bacteria</taxon>
        <taxon>Pseudomonadati</taxon>
        <taxon>Pseudomonadota</taxon>
        <taxon>Alphaproteobacteria</taxon>
        <taxon>Sphingomonadales</taxon>
        <taxon>Sphingosinicellaceae</taxon>
        <taxon>Pacificimonas</taxon>
    </lineage>
</organism>
<feature type="domain" description="Pyrroloquinoline quinone-dependent pyranose dehydrogenase beta-propeller" evidence="2">
    <location>
        <begin position="138"/>
        <end position="285"/>
    </location>
</feature>
<dbReference type="EMBL" id="NFZT01000001">
    <property type="protein sequence ID" value="OWV32641.1"/>
    <property type="molecule type" value="Genomic_DNA"/>
</dbReference>
<evidence type="ECO:0000259" key="2">
    <source>
        <dbReference type="Pfam" id="PF22807"/>
    </source>
</evidence>
<dbReference type="Proteomes" id="UP000198462">
    <property type="component" value="Unassembled WGS sequence"/>
</dbReference>
<dbReference type="PANTHER" id="PTHR33546:SF1">
    <property type="entry name" value="LARGE, MULTIFUNCTIONAL SECRETED PROTEIN"/>
    <property type="match status" value="1"/>
</dbReference>
<dbReference type="RefSeq" id="WP_088711433.1">
    <property type="nucleotide sequence ID" value="NZ_NFZT01000001.1"/>
</dbReference>
<dbReference type="InterPro" id="IPR054539">
    <property type="entry name" value="Beta-prop_PDH"/>
</dbReference>
<sequence length="429" mass="45267">MRRLISCFAGLLALTACGESAELPVTQGMGTDPALPEPTETVFPTVNTADAVGWGDGEAPRAAPGLTVSAFASDLDHPRWLYRLPNGDVLVAESNKPPKGQGGGLMAWIEEKVMASAGAGAETANRITLLRDSDRDGQVDERHVFATADNGLASPFGMALVAGDFYVANYAGLLRFPYEDGATSLRGEGELVAEFPDRGEKAGHWTRNLLASPDGRKLYVSVGSVSNVGESGLGVEEGRAAIHEFDVETGEMRLFATGLRNPVGMDWNPATGELWTAVNERDALGSDLVPDYMTSVEEGGFYGWPWLYYGNVADDRAPGTPPRETAIKPDYALGPHTASLGLAFTSSGSGAIVGQHGSWNRKPPSGYMVVYVPFEDGEPAGLPQVLLDGFLVGGEAKGRPVGVAFDATGALLVADDAGNRVWRVAPEGR</sequence>
<feature type="signal peptide" evidence="1">
    <location>
        <begin position="1"/>
        <end position="21"/>
    </location>
</feature>
<feature type="domain" description="Pyrroloquinoline quinone-dependent pyranose dehydrogenase beta-propeller" evidence="2">
    <location>
        <begin position="324"/>
        <end position="424"/>
    </location>
</feature>
<dbReference type="InterPro" id="IPR011042">
    <property type="entry name" value="6-blade_b-propeller_TolB-like"/>
</dbReference>
<comment type="caution">
    <text evidence="3">The sequence shown here is derived from an EMBL/GenBank/DDBJ whole genome shotgun (WGS) entry which is preliminary data.</text>
</comment>
<evidence type="ECO:0000256" key="1">
    <source>
        <dbReference type="SAM" id="SignalP"/>
    </source>
</evidence>
<dbReference type="PANTHER" id="PTHR33546">
    <property type="entry name" value="LARGE, MULTIFUNCTIONAL SECRETED PROTEIN-RELATED"/>
    <property type="match status" value="1"/>
</dbReference>
<reference evidence="4" key="1">
    <citation type="submission" date="2017-05" db="EMBL/GenBank/DDBJ databases">
        <authorList>
            <person name="Lin X."/>
        </authorList>
    </citation>
    <scope>NUCLEOTIDE SEQUENCE [LARGE SCALE GENOMIC DNA]</scope>
    <source>
        <strain evidence="4">JLT2012</strain>
    </source>
</reference>
<dbReference type="Gene3D" id="2.120.10.30">
    <property type="entry name" value="TolB, C-terminal domain"/>
    <property type="match status" value="1"/>
</dbReference>
<keyword evidence="4" id="KW-1185">Reference proteome</keyword>
<proteinExistence type="predicted"/>
<dbReference type="AlphaFoldDB" id="A0A219B2V7"/>
<dbReference type="OrthoDB" id="9770043at2"/>
<accession>A0A219B2V7</accession>
<gene>
    <name evidence="3" type="ORF">B5C34_03695</name>
</gene>